<dbReference type="Gene3D" id="2.40.160.50">
    <property type="entry name" value="membrane protein fhac: a member of the omp85/tpsb transporter family"/>
    <property type="match status" value="1"/>
</dbReference>
<dbReference type="EMBL" id="MFNE01000047">
    <property type="protein sequence ID" value="OGG93563.1"/>
    <property type="molecule type" value="Genomic_DNA"/>
</dbReference>
<gene>
    <name evidence="1" type="ORF">A2527_11690</name>
</gene>
<evidence type="ECO:0000313" key="1">
    <source>
        <dbReference type="EMBL" id="OGG93563.1"/>
    </source>
</evidence>
<protein>
    <recommendedName>
        <fullName evidence="3">Bacterial surface antigen (D15) domain-containing protein</fullName>
    </recommendedName>
</protein>
<comment type="caution">
    <text evidence="1">The sequence shown here is derived from an EMBL/GenBank/DDBJ whole genome shotgun (WGS) entry which is preliminary data.</text>
</comment>
<dbReference type="Proteomes" id="UP000178449">
    <property type="component" value="Unassembled WGS sequence"/>
</dbReference>
<evidence type="ECO:0008006" key="3">
    <source>
        <dbReference type="Google" id="ProtNLM"/>
    </source>
</evidence>
<dbReference type="AlphaFoldDB" id="A0A1F6G634"/>
<reference evidence="1 2" key="1">
    <citation type="journal article" date="2016" name="Nat. Commun.">
        <title>Thousands of microbial genomes shed light on interconnected biogeochemical processes in an aquifer system.</title>
        <authorList>
            <person name="Anantharaman K."/>
            <person name="Brown C.T."/>
            <person name="Hug L.A."/>
            <person name="Sharon I."/>
            <person name="Castelle C.J."/>
            <person name="Probst A.J."/>
            <person name="Thomas B.C."/>
            <person name="Singh A."/>
            <person name="Wilkins M.J."/>
            <person name="Karaoz U."/>
            <person name="Brodie E.L."/>
            <person name="Williams K.H."/>
            <person name="Hubbard S.S."/>
            <person name="Banfield J.F."/>
        </authorList>
    </citation>
    <scope>NUCLEOTIDE SEQUENCE [LARGE SCALE GENOMIC DNA]</scope>
</reference>
<accession>A0A1F6G634</accession>
<organism evidence="1 2">
    <name type="scientific">Candidatus Lambdaproteobacteria bacterium RIFOXYD2_FULL_50_16</name>
    <dbReference type="NCBI Taxonomy" id="1817772"/>
    <lineage>
        <taxon>Bacteria</taxon>
        <taxon>Pseudomonadati</taxon>
        <taxon>Pseudomonadota</taxon>
        <taxon>Candidatus Lambdaproteobacteria</taxon>
    </lineage>
</organism>
<evidence type="ECO:0000313" key="2">
    <source>
        <dbReference type="Proteomes" id="UP000178449"/>
    </source>
</evidence>
<sequence>MKTLFPLLMALTFCSPSLSALERRRDPFRYEFSYYAYPIVQDIPGLGTASGVGANLVDIGGTDLDFGGFYLDGEFMARGAYFLNQHLLEKLLVLDLGFFDYDVATRSFDRGIESAQDQYILPQVTGAGYQGQVTLMLFDRMVEGYYRKRFENYKVKAVFNADGSEFQNIDNSKQQFDDVTLGLRLDYTDDRQDPRAGLRYEWLKKIPVNTDDLISNFYVIDQNLSAYIPVGKLSTWAFNAYQSQSVVTEMAETDTTKLRDLIGLGCQAIPDPWAQGACLATETKRVEDRSVFNQYGRATPLGGTQRLRSYPNGRFNAGAARFYGTEFRLNLNEESTPFDYIIMKGVRTNLQLAAFWETGTVAETVAELSNATYKSSYGVGFRIIFEGVTVRADYATGEEGGQSTLFIDYPWGLSAIDNSTR</sequence>
<dbReference type="STRING" id="1817772.A2527_11690"/>
<name>A0A1F6G634_9PROT</name>
<proteinExistence type="predicted"/>